<name>A0A2T4IBD4_9RHOO</name>
<dbReference type="AlphaFoldDB" id="A0A2T4IBD4"/>
<accession>A0A2T4IBD4</accession>
<protein>
    <recommendedName>
        <fullName evidence="1">Chorismatase FkbO/Hyg5-like N-terminal domain-containing protein</fullName>
    </recommendedName>
</protein>
<evidence type="ECO:0000313" key="2">
    <source>
        <dbReference type="EMBL" id="PTD95081.1"/>
    </source>
</evidence>
<keyword evidence="3" id="KW-1185">Reference proteome</keyword>
<dbReference type="InterPro" id="IPR049368">
    <property type="entry name" value="FkbO_Hyg5-like_N"/>
</dbReference>
<dbReference type="EMBL" id="PZKC01000020">
    <property type="protein sequence ID" value="PTD95081.1"/>
    <property type="molecule type" value="Genomic_DNA"/>
</dbReference>
<dbReference type="SUPFAM" id="SSF55298">
    <property type="entry name" value="YjgF-like"/>
    <property type="match status" value="1"/>
</dbReference>
<proteinExistence type="predicted"/>
<dbReference type="InterPro" id="IPR035959">
    <property type="entry name" value="RutC-like_sf"/>
</dbReference>
<dbReference type="Gene3D" id="3.30.1330.40">
    <property type="entry name" value="RutC-like"/>
    <property type="match status" value="1"/>
</dbReference>
<dbReference type="CDD" id="cd06153">
    <property type="entry name" value="YjgF_YER057c_UK114_like_5"/>
    <property type="match status" value="1"/>
</dbReference>
<dbReference type="OrthoDB" id="1114505at2"/>
<comment type="caution">
    <text evidence="2">The sequence shown here is derived from an EMBL/GenBank/DDBJ whole genome shotgun (WGS) entry which is preliminary data.</text>
</comment>
<sequence>MLGLAWPPAAPAQPPGAQVFGEIVFGSSAAALQPGLAVACPVLVPAQPWALRWQSAAPVLRGEAGGVSFAESGELLFATISVDERAVADAARAAAAGSALEHAARRAYEALFALLDARGHGKLLRVWNYVPRINEVEGGLERYRQFNIGRQDAFAGAGRVLEGAVPAACALGVGDGALAIACLASRRTPLAIENPRQVSAYHYPSAYGPRSPTFARAALLRGEDKPLLFISGTASIVGHRSLHVGDVVAQTHETFDNIEAVLAECARVAPEARYRVDELACVVYLRRAADLDAVRAVVEQRLGPRAQCTYVEADICRADLLVEIEASAGHPNLEA</sequence>
<gene>
    <name evidence="2" type="ORF">C8261_16300</name>
</gene>
<dbReference type="Pfam" id="PF21168">
    <property type="entry name" value="FkbO_Hyg5-like_N"/>
    <property type="match status" value="1"/>
</dbReference>
<dbReference type="Proteomes" id="UP000241193">
    <property type="component" value="Unassembled WGS sequence"/>
</dbReference>
<evidence type="ECO:0000313" key="3">
    <source>
        <dbReference type="Proteomes" id="UP000241193"/>
    </source>
</evidence>
<feature type="domain" description="Chorismatase FkbO/Hyg5-like N-terminal" evidence="1">
    <location>
        <begin position="53"/>
        <end position="184"/>
    </location>
</feature>
<reference evidence="2 3" key="2">
    <citation type="submission" date="2018-04" db="EMBL/GenBank/DDBJ databases">
        <title>Thauera lacus sp. nov., isolated from an saline lake in Inner Mongolia, China.</title>
        <authorList>
            <person name="Liang Q.-Y."/>
        </authorList>
    </citation>
    <scope>NUCLEOTIDE SEQUENCE [LARGE SCALE GENOMIC DNA]</scope>
    <source>
        <strain evidence="2 3">D20</strain>
    </source>
</reference>
<reference evidence="2 3" key="1">
    <citation type="submission" date="2018-03" db="EMBL/GenBank/DDBJ databases">
        <authorList>
            <person name="Keele B.F."/>
        </authorList>
    </citation>
    <scope>NUCLEOTIDE SEQUENCE [LARGE SCALE GENOMIC DNA]</scope>
    <source>
        <strain evidence="2 3">D20</strain>
    </source>
</reference>
<evidence type="ECO:0000259" key="1">
    <source>
        <dbReference type="Pfam" id="PF21168"/>
    </source>
</evidence>
<organism evidence="2 3">
    <name type="scientific">Pseudothauera lacus</name>
    <dbReference type="NCBI Taxonomy" id="2136175"/>
    <lineage>
        <taxon>Bacteria</taxon>
        <taxon>Pseudomonadati</taxon>
        <taxon>Pseudomonadota</taxon>
        <taxon>Betaproteobacteria</taxon>
        <taxon>Rhodocyclales</taxon>
        <taxon>Zoogloeaceae</taxon>
        <taxon>Pseudothauera</taxon>
    </lineage>
</organism>